<sequence>MTKRHNNRLTASFPWHRVEEAAGLAMATSYLDGERTKSGSFSSGEPWRGDSNKVVHNSEASSLVPVHPPPPCHHKLVPAPLLPPEPLPSDYTTTIIISDNPLFEAVKENRHRCSHVLPINVGRDNCL</sequence>
<comment type="caution">
    <text evidence="2">The sequence shown here is derived from an EMBL/GenBank/DDBJ whole genome shotgun (WGS) entry which is preliminary data.</text>
</comment>
<gene>
    <name evidence="2" type="ORF">PIB30_024293</name>
</gene>
<feature type="region of interest" description="Disordered" evidence="1">
    <location>
        <begin position="34"/>
        <end position="67"/>
    </location>
</feature>
<keyword evidence="3" id="KW-1185">Reference proteome</keyword>
<name>A0ABU6XBE2_9FABA</name>
<dbReference type="Proteomes" id="UP001341840">
    <property type="component" value="Unassembled WGS sequence"/>
</dbReference>
<accession>A0ABU6XBE2</accession>
<protein>
    <submittedName>
        <fullName evidence="2">Uncharacterized protein</fullName>
    </submittedName>
</protein>
<reference evidence="2 3" key="1">
    <citation type="journal article" date="2023" name="Plants (Basel)">
        <title>Bridging the Gap: Combining Genomics and Transcriptomics Approaches to Understand Stylosanthes scabra, an Orphan Legume from the Brazilian Caatinga.</title>
        <authorList>
            <person name="Ferreira-Neto J.R.C."/>
            <person name="da Silva M.D."/>
            <person name="Binneck E."/>
            <person name="de Melo N.F."/>
            <person name="da Silva R.H."/>
            <person name="de Melo A.L.T.M."/>
            <person name="Pandolfi V."/>
            <person name="Bustamante F.O."/>
            <person name="Brasileiro-Vidal A.C."/>
            <person name="Benko-Iseppon A.M."/>
        </authorList>
    </citation>
    <scope>NUCLEOTIDE SEQUENCE [LARGE SCALE GENOMIC DNA]</scope>
    <source>
        <tissue evidence="2">Leaves</tissue>
    </source>
</reference>
<dbReference type="EMBL" id="JASCZI010211535">
    <property type="protein sequence ID" value="MED6193983.1"/>
    <property type="molecule type" value="Genomic_DNA"/>
</dbReference>
<evidence type="ECO:0000313" key="3">
    <source>
        <dbReference type="Proteomes" id="UP001341840"/>
    </source>
</evidence>
<organism evidence="2 3">
    <name type="scientific">Stylosanthes scabra</name>
    <dbReference type="NCBI Taxonomy" id="79078"/>
    <lineage>
        <taxon>Eukaryota</taxon>
        <taxon>Viridiplantae</taxon>
        <taxon>Streptophyta</taxon>
        <taxon>Embryophyta</taxon>
        <taxon>Tracheophyta</taxon>
        <taxon>Spermatophyta</taxon>
        <taxon>Magnoliopsida</taxon>
        <taxon>eudicotyledons</taxon>
        <taxon>Gunneridae</taxon>
        <taxon>Pentapetalae</taxon>
        <taxon>rosids</taxon>
        <taxon>fabids</taxon>
        <taxon>Fabales</taxon>
        <taxon>Fabaceae</taxon>
        <taxon>Papilionoideae</taxon>
        <taxon>50 kb inversion clade</taxon>
        <taxon>dalbergioids sensu lato</taxon>
        <taxon>Dalbergieae</taxon>
        <taxon>Pterocarpus clade</taxon>
        <taxon>Stylosanthes</taxon>
    </lineage>
</organism>
<evidence type="ECO:0000256" key="1">
    <source>
        <dbReference type="SAM" id="MobiDB-lite"/>
    </source>
</evidence>
<evidence type="ECO:0000313" key="2">
    <source>
        <dbReference type="EMBL" id="MED6193983.1"/>
    </source>
</evidence>
<proteinExistence type="predicted"/>